<dbReference type="EMBL" id="FTLX01000002">
    <property type="protein sequence ID" value="SIQ25025.1"/>
    <property type="molecule type" value="Genomic_DNA"/>
</dbReference>
<dbReference type="InterPro" id="IPR019676">
    <property type="entry name" value="DUF2529"/>
</dbReference>
<dbReference type="AlphaFoldDB" id="A0A1N6R841"/>
<keyword evidence="5" id="KW-1185">Reference proteome</keyword>
<organism evidence="3 4">
    <name type="scientific">Domibacillus enclensis</name>
    <dbReference type="NCBI Taxonomy" id="1017273"/>
    <lineage>
        <taxon>Bacteria</taxon>
        <taxon>Bacillati</taxon>
        <taxon>Bacillota</taxon>
        <taxon>Bacilli</taxon>
        <taxon>Bacillales</taxon>
        <taxon>Bacillaceae</taxon>
        <taxon>Domibacillus</taxon>
    </lineage>
</organism>
<dbReference type="OrthoDB" id="2737584at2"/>
<evidence type="ECO:0000313" key="3">
    <source>
        <dbReference type="EMBL" id="SIQ25025.1"/>
    </source>
</evidence>
<evidence type="ECO:0000313" key="2">
    <source>
        <dbReference type="EMBL" id="OXS78976.1"/>
    </source>
</evidence>
<dbReference type="Proteomes" id="UP000186385">
    <property type="component" value="Unassembled WGS sequence"/>
</dbReference>
<reference evidence="2" key="3">
    <citation type="submission" date="2017-03" db="EMBL/GenBank/DDBJ databases">
        <authorList>
            <person name="Dastager S.G."/>
            <person name="Neurgaonkar P.S."/>
            <person name="Dharne M.S."/>
        </authorList>
    </citation>
    <scope>NUCLEOTIDE SEQUENCE</scope>
    <source>
        <strain evidence="2">DSM 25145</strain>
    </source>
</reference>
<sequence>MSKMFTTQLSGLLKRIGEKEEYSIEDAGRLLAQGLISEGSIYMKGFGEMAAIEVEAVSGAETLKGVKAWTPDARLTEADRVLLASRFSDDTEAFSFAKTLSSEGIPFTAMASKTETAGLEEIADAFIDLRLTKGLLPNDEGGRTGFPSSIAGLYAYFLLKMTIEEIIAEYE</sequence>
<accession>A0A1N6R841</accession>
<dbReference type="Pfam" id="PF10740">
    <property type="entry name" value="DUF2529"/>
    <property type="match status" value="1"/>
</dbReference>
<proteinExistence type="predicted"/>
<gene>
    <name evidence="2" type="ORF">B1B05_04145</name>
    <name evidence="3" type="ORF">SAMN05443094_10241</name>
</gene>
<evidence type="ECO:0000313" key="4">
    <source>
        <dbReference type="Proteomes" id="UP000186385"/>
    </source>
</evidence>
<reference evidence="5" key="2">
    <citation type="submission" date="2017-03" db="EMBL/GenBank/DDBJ databases">
        <title>Bacillus sp. V-88(T) DSM27956, whole genome shotgun sequencing project.</title>
        <authorList>
            <person name="Dastager S.G."/>
            <person name="Neurgaonkar P.S."/>
            <person name="Dharne M.S."/>
        </authorList>
    </citation>
    <scope>NUCLEOTIDE SEQUENCE [LARGE SCALE GENOMIC DNA]</scope>
    <source>
        <strain evidence="5">DSM 25145</strain>
    </source>
</reference>
<dbReference type="Gene3D" id="3.40.50.10490">
    <property type="entry name" value="Glucose-6-phosphate isomerase like protein, domain 1"/>
    <property type="match status" value="1"/>
</dbReference>
<name>A0A1N6R841_9BACI</name>
<feature type="domain" description="DUF2529" evidence="1">
    <location>
        <begin position="1"/>
        <end position="167"/>
    </location>
</feature>
<reference evidence="3 4" key="1">
    <citation type="submission" date="2017-01" db="EMBL/GenBank/DDBJ databases">
        <authorList>
            <person name="Mah S.A."/>
            <person name="Swanson W.J."/>
            <person name="Moy G.W."/>
            <person name="Vacquier V.D."/>
        </authorList>
    </citation>
    <scope>NUCLEOTIDE SEQUENCE [LARGE SCALE GENOMIC DNA]</scope>
    <source>
        <strain evidence="3 4">NIO-1016</strain>
    </source>
</reference>
<dbReference type="STRING" id="1017273.SAMN05443094_10241"/>
<evidence type="ECO:0000259" key="1">
    <source>
        <dbReference type="Pfam" id="PF10740"/>
    </source>
</evidence>
<dbReference type="Proteomes" id="UP000215545">
    <property type="component" value="Unassembled WGS sequence"/>
</dbReference>
<protein>
    <recommendedName>
        <fullName evidence="1">DUF2529 domain-containing protein</fullName>
    </recommendedName>
</protein>
<dbReference type="EMBL" id="MWSK01000002">
    <property type="protein sequence ID" value="OXS78976.1"/>
    <property type="molecule type" value="Genomic_DNA"/>
</dbReference>
<evidence type="ECO:0000313" key="5">
    <source>
        <dbReference type="Proteomes" id="UP000215545"/>
    </source>
</evidence>